<dbReference type="InterPro" id="IPR004869">
    <property type="entry name" value="MMPL_dom"/>
</dbReference>
<feature type="region of interest" description="Disordered" evidence="6">
    <location>
        <begin position="125"/>
        <end position="150"/>
    </location>
</feature>
<dbReference type="SUPFAM" id="SSF82866">
    <property type="entry name" value="Multidrug efflux transporter AcrB transmembrane domain"/>
    <property type="match status" value="2"/>
</dbReference>
<dbReference type="InterPro" id="IPR000731">
    <property type="entry name" value="SSD"/>
</dbReference>
<evidence type="ECO:0000256" key="2">
    <source>
        <dbReference type="ARBA" id="ARBA00022475"/>
    </source>
</evidence>
<evidence type="ECO:0000256" key="7">
    <source>
        <dbReference type="SAM" id="Phobius"/>
    </source>
</evidence>
<feature type="transmembrane region" description="Helical" evidence="7">
    <location>
        <begin position="396"/>
        <end position="418"/>
    </location>
</feature>
<comment type="subcellular location">
    <subcellularLocation>
        <location evidence="1">Cell membrane</location>
        <topology evidence="1">Multi-pass membrane protein</topology>
    </subcellularLocation>
</comment>
<feature type="transmembrane region" description="Helical" evidence="7">
    <location>
        <begin position="305"/>
        <end position="338"/>
    </location>
</feature>
<proteinExistence type="predicted"/>
<feature type="compositionally biased region" description="Acidic residues" evidence="6">
    <location>
        <begin position="125"/>
        <end position="138"/>
    </location>
</feature>
<evidence type="ECO:0000256" key="5">
    <source>
        <dbReference type="ARBA" id="ARBA00023136"/>
    </source>
</evidence>
<dbReference type="PANTHER" id="PTHR33406">
    <property type="entry name" value="MEMBRANE PROTEIN MJ1562-RELATED"/>
    <property type="match status" value="1"/>
</dbReference>
<keyword evidence="5 7" id="KW-0472">Membrane</keyword>
<dbReference type="Gene3D" id="1.20.1640.10">
    <property type="entry name" value="Multidrug efflux transporter AcrB transmembrane domain"/>
    <property type="match status" value="2"/>
</dbReference>
<dbReference type="PANTHER" id="PTHR33406:SF13">
    <property type="entry name" value="MEMBRANE PROTEIN YDFJ"/>
    <property type="match status" value="1"/>
</dbReference>
<keyword evidence="4 7" id="KW-1133">Transmembrane helix</keyword>
<evidence type="ECO:0000313" key="9">
    <source>
        <dbReference type="EMBL" id="MFC0581878.1"/>
    </source>
</evidence>
<feature type="transmembrane region" description="Helical" evidence="7">
    <location>
        <begin position="649"/>
        <end position="668"/>
    </location>
</feature>
<feature type="transmembrane region" description="Helical" evidence="7">
    <location>
        <begin position="761"/>
        <end position="784"/>
    </location>
</feature>
<dbReference type="PROSITE" id="PS50156">
    <property type="entry name" value="SSD"/>
    <property type="match status" value="2"/>
</dbReference>
<feature type="domain" description="SSD" evidence="8">
    <location>
        <begin position="314"/>
        <end position="446"/>
    </location>
</feature>
<evidence type="ECO:0000256" key="1">
    <source>
        <dbReference type="ARBA" id="ARBA00004651"/>
    </source>
</evidence>
<dbReference type="Proteomes" id="UP001589862">
    <property type="component" value="Unassembled WGS sequence"/>
</dbReference>
<sequence length="857" mass="91430">MASLLYSLGAWCARHAKTVIGLWLVILVGVGALALNVGKGFSTQYDIPGSEYEKVIEYLDKKLPEDSGGTGTLAFKNTAGGSFSQEQQQQITDLLNELENQPAVREVTNPFTAQADLEKATADVAEAEEELQAPEEEIAEGRKQVTEGREELQKQREELQDSYDQLPEQLAEQLKSDPDFVSGIPAIDGARQQLAQAEAQLDASAKELDEAEEQLASGREELALGKRQLKLTEEVSFLSGDTARGAITFTKEPHNLEPAEREAVTEAIEAAKLTDIETYPGVEITQDVSEVVGASEGVGVIVAAIVLFVALGSVVAAGLPLITALIGSGIGLAGIFALTSTVQMTSTDPALALMLGLGLGIDYALLIVHRHRRQMMEGEHLIASIARANGTAGTSVFFAGVINIIGLSALTVTGIPFLSVMGLAAGGTIAVVVAATLMLVPAALKLIGHRVIPKSKLVEVARNEVYDKQDLAIDQANRGWGAFVTNHPWLMIGASVLILAIVAIPAFSLRLGLPMGNSEPRTSDGYKNYQLIAENYGTGFNGPLLSVVELQAGLDETEREEKTLDIAEDYAARADVLTAIPATESADGTVQLLQIIPAHAPDTEATENLVHDLRDGEAALGEKHDVTVVGYAGQTVANIDISDKVAGALPLYLTIVIALSLLLLTMIFRSIWAPVMASAGFLLSVGAAFGAVVAIYQWGWLGPLFGVHDPTAVLSFLPILLIGVLFGLSVDYQIFIVSGMREAWTHGLDSRTSVRLGYRQGGAVVTAAGIIMVSVFAGFIFSGVTMIRPIGFGLAFGVLVDAFLIRTTFIPAVMHLFGKHAWWLPRWMDKIMPDMDVEGAKLEAKLDAHRNGKLEGR</sequence>
<gene>
    <name evidence="9" type="ORF">ACFFFR_05715</name>
</gene>
<keyword evidence="2" id="KW-1003">Cell membrane</keyword>
<feature type="transmembrane region" description="Helical" evidence="7">
    <location>
        <begin position="790"/>
        <end position="818"/>
    </location>
</feature>
<protein>
    <submittedName>
        <fullName evidence="9">MMPL family transporter</fullName>
    </submittedName>
</protein>
<evidence type="ECO:0000256" key="6">
    <source>
        <dbReference type="SAM" id="MobiDB-lite"/>
    </source>
</evidence>
<comment type="caution">
    <text evidence="9">The sequence shown here is derived from an EMBL/GenBank/DDBJ whole genome shotgun (WGS) entry which is preliminary data.</text>
</comment>
<accession>A0ABV6P9T1</accession>
<feature type="transmembrane region" description="Helical" evidence="7">
    <location>
        <begin position="350"/>
        <end position="368"/>
    </location>
</feature>
<dbReference type="Pfam" id="PF03176">
    <property type="entry name" value="MMPL"/>
    <property type="match status" value="2"/>
</dbReference>
<feature type="transmembrane region" description="Helical" evidence="7">
    <location>
        <begin position="716"/>
        <end position="740"/>
    </location>
</feature>
<evidence type="ECO:0000313" key="10">
    <source>
        <dbReference type="Proteomes" id="UP001589862"/>
    </source>
</evidence>
<keyword evidence="3 7" id="KW-0812">Transmembrane</keyword>
<dbReference type="RefSeq" id="WP_377458607.1">
    <property type="nucleotide sequence ID" value="NZ_JBHLUB010000026.1"/>
</dbReference>
<dbReference type="EMBL" id="JBHLUB010000026">
    <property type="protein sequence ID" value="MFC0581878.1"/>
    <property type="molecule type" value="Genomic_DNA"/>
</dbReference>
<evidence type="ECO:0000256" key="3">
    <source>
        <dbReference type="ARBA" id="ARBA00022692"/>
    </source>
</evidence>
<evidence type="ECO:0000259" key="8">
    <source>
        <dbReference type="PROSITE" id="PS50156"/>
    </source>
</evidence>
<dbReference type="InterPro" id="IPR050545">
    <property type="entry name" value="Mycobact_MmpL"/>
</dbReference>
<organism evidence="9 10">
    <name type="scientific">Micrococcoides hystricis</name>
    <dbReference type="NCBI Taxonomy" id="1572761"/>
    <lineage>
        <taxon>Bacteria</taxon>
        <taxon>Bacillati</taxon>
        <taxon>Actinomycetota</taxon>
        <taxon>Actinomycetes</taxon>
        <taxon>Micrococcales</taxon>
        <taxon>Micrococcaceae</taxon>
        <taxon>Micrococcoides</taxon>
    </lineage>
</organism>
<feature type="transmembrane region" description="Helical" evidence="7">
    <location>
        <begin position="424"/>
        <end position="447"/>
    </location>
</feature>
<feature type="compositionally biased region" description="Basic and acidic residues" evidence="6">
    <location>
        <begin position="139"/>
        <end position="150"/>
    </location>
</feature>
<evidence type="ECO:0000256" key="4">
    <source>
        <dbReference type="ARBA" id="ARBA00022989"/>
    </source>
</evidence>
<feature type="domain" description="SSD" evidence="8">
    <location>
        <begin position="649"/>
        <end position="815"/>
    </location>
</feature>
<name>A0ABV6P9T1_9MICC</name>
<feature type="transmembrane region" description="Helical" evidence="7">
    <location>
        <begin position="675"/>
        <end position="696"/>
    </location>
</feature>
<reference evidence="9 10" key="1">
    <citation type="submission" date="2024-09" db="EMBL/GenBank/DDBJ databases">
        <authorList>
            <person name="Sun Q."/>
            <person name="Mori K."/>
        </authorList>
    </citation>
    <scope>NUCLEOTIDE SEQUENCE [LARGE SCALE GENOMIC DNA]</scope>
    <source>
        <strain evidence="9 10">NCAIM B.02604</strain>
    </source>
</reference>
<feature type="transmembrane region" description="Helical" evidence="7">
    <location>
        <begin position="488"/>
        <end position="507"/>
    </location>
</feature>
<keyword evidence="10" id="KW-1185">Reference proteome</keyword>
<feature type="transmembrane region" description="Helical" evidence="7">
    <location>
        <begin position="20"/>
        <end position="38"/>
    </location>
</feature>